<keyword evidence="7 12" id="KW-0808">Transferase</keyword>
<evidence type="ECO:0000256" key="3">
    <source>
        <dbReference type="ARBA" id="ARBA00004887"/>
    </source>
</evidence>
<evidence type="ECO:0000256" key="2">
    <source>
        <dbReference type="ARBA" id="ARBA00002803"/>
    </source>
</evidence>
<dbReference type="NCBIfam" id="TIGR00187">
    <property type="entry name" value="ribE"/>
    <property type="match status" value="1"/>
</dbReference>
<organism evidence="12 13">
    <name type="scientific">Candidatus Kinetoplastidibacterium kentomonadis</name>
    <dbReference type="NCBI Taxonomy" id="1576550"/>
    <lineage>
        <taxon>Bacteria</taxon>
        <taxon>Pseudomonadati</taxon>
        <taxon>Pseudomonadota</taxon>
        <taxon>Betaproteobacteria</taxon>
        <taxon>Candidatus Kinetoplastidibacterium</taxon>
    </lineage>
</organism>
<reference evidence="12 13" key="1">
    <citation type="journal article" date="2018" name="Parasitology">
        <title>The reduced genome of Candidatus Kinetoplastibacterium sorsogonicusi, the endosymbiont of Kentomonas sorsogonicus (Trypanosomatidae): loss of the haem-synthesis pathway.</title>
        <authorList>
            <person name="Silva F.M."/>
            <person name="Kostygov A.Y."/>
            <person name="Spodareva V.V."/>
            <person name="Butenko A."/>
            <person name="Tossou R."/>
            <person name="Lukes J."/>
            <person name="Yurchenko V."/>
            <person name="Alves J.M.P."/>
        </authorList>
    </citation>
    <scope>NUCLEOTIDE SEQUENCE [LARGE SCALE GENOMIC DNA]</scope>
    <source>
        <strain evidence="12 13">MF-08</strain>
    </source>
</reference>
<evidence type="ECO:0000256" key="1">
    <source>
        <dbReference type="ARBA" id="ARBA00000968"/>
    </source>
</evidence>
<name>A0A3Q8ERP2_9PROT</name>
<dbReference type="Pfam" id="PF00677">
    <property type="entry name" value="Lum_binding"/>
    <property type="match status" value="2"/>
</dbReference>
<dbReference type="KEGG" id="kso:CKSOR_00582"/>
<dbReference type="InterPro" id="IPR001783">
    <property type="entry name" value="Lumazine-bd"/>
</dbReference>
<dbReference type="Proteomes" id="UP000266796">
    <property type="component" value="Chromosome"/>
</dbReference>
<dbReference type="Gene3D" id="2.40.30.20">
    <property type="match status" value="2"/>
</dbReference>
<dbReference type="GO" id="GO:0004746">
    <property type="term" value="F:riboflavin synthase activity"/>
    <property type="evidence" value="ECO:0007669"/>
    <property type="project" value="UniProtKB-UniRule"/>
</dbReference>
<dbReference type="InterPro" id="IPR023366">
    <property type="entry name" value="ATP_synth_asu-like_sf"/>
</dbReference>
<dbReference type="GO" id="GO:0009231">
    <property type="term" value="P:riboflavin biosynthetic process"/>
    <property type="evidence" value="ECO:0007669"/>
    <property type="project" value="UniProtKB-KW"/>
</dbReference>
<feature type="repeat" description="Lumazine-binding" evidence="10">
    <location>
        <begin position="1"/>
        <end position="100"/>
    </location>
</feature>
<dbReference type="EMBL" id="CP025628">
    <property type="protein sequence ID" value="AWD32682.1"/>
    <property type="molecule type" value="Genomic_DNA"/>
</dbReference>
<sequence length="207" mass="23065">MFTGIITLIGTIDGIKHILDDSNSGLLITIKATQDYVSDIIIGDSISVQGACMTVVDKDYDKFYINVSKESLNCTYGLDIIGNQVNLEKSMKLGEKIGGHILYGHIDCIGKVKDIFSINESLNLIINIPISYLSYFIYKGSVAIDGVSLTVNKIDIEQNYNSFNINLNIIPHTLKNTTLKFLKKLSLVNIEIDIVARYIIQFINNNH</sequence>
<evidence type="ECO:0000256" key="4">
    <source>
        <dbReference type="ARBA" id="ARBA00012827"/>
    </source>
</evidence>
<dbReference type="PROSITE" id="PS51177">
    <property type="entry name" value="LUMAZINE_BIND"/>
    <property type="match status" value="2"/>
</dbReference>
<dbReference type="NCBIfam" id="NF006767">
    <property type="entry name" value="PRK09289.1"/>
    <property type="match status" value="1"/>
</dbReference>
<protein>
    <recommendedName>
        <fullName evidence="5 9">Riboflavin synthase</fullName>
        <ecNumber evidence="4 9">2.5.1.9</ecNumber>
    </recommendedName>
</protein>
<evidence type="ECO:0000313" key="13">
    <source>
        <dbReference type="Proteomes" id="UP000266796"/>
    </source>
</evidence>
<feature type="domain" description="Lumazine-binding" evidence="11">
    <location>
        <begin position="101"/>
        <end position="203"/>
    </location>
</feature>
<evidence type="ECO:0000256" key="8">
    <source>
        <dbReference type="ARBA" id="ARBA00022737"/>
    </source>
</evidence>
<feature type="domain" description="Lumazine-binding" evidence="11">
    <location>
        <begin position="1"/>
        <end position="100"/>
    </location>
</feature>
<dbReference type="AlphaFoldDB" id="A0A3Q8ERP2"/>
<accession>A0A3Q8ERP2</accession>
<evidence type="ECO:0000256" key="10">
    <source>
        <dbReference type="PROSITE-ProRule" id="PRU00524"/>
    </source>
</evidence>
<evidence type="ECO:0000256" key="5">
    <source>
        <dbReference type="ARBA" id="ARBA00013950"/>
    </source>
</evidence>
<evidence type="ECO:0000256" key="6">
    <source>
        <dbReference type="ARBA" id="ARBA00022619"/>
    </source>
</evidence>
<feature type="repeat" description="Lumazine-binding" evidence="10">
    <location>
        <begin position="101"/>
        <end position="203"/>
    </location>
</feature>
<dbReference type="InterPro" id="IPR017938">
    <property type="entry name" value="Riboflavin_synthase-like_b-brl"/>
</dbReference>
<dbReference type="PANTHER" id="PTHR21098:SF12">
    <property type="entry name" value="RIBOFLAVIN SYNTHASE"/>
    <property type="match status" value="1"/>
</dbReference>
<dbReference type="CDD" id="cd00402">
    <property type="entry name" value="Riboflavin_synthase_like"/>
    <property type="match status" value="1"/>
</dbReference>
<keyword evidence="6" id="KW-0686">Riboflavin biosynthesis</keyword>
<proteinExistence type="predicted"/>
<evidence type="ECO:0000256" key="7">
    <source>
        <dbReference type="ARBA" id="ARBA00022679"/>
    </source>
</evidence>
<comment type="pathway">
    <text evidence="3">Cofactor biosynthesis; riboflavin biosynthesis; riboflavin from 2-hydroxy-3-oxobutyl phosphate and 5-amino-6-(D-ribitylamino)uracil: step 2/2.</text>
</comment>
<keyword evidence="8" id="KW-0677">Repeat</keyword>
<gene>
    <name evidence="12" type="primary">ribE</name>
    <name evidence="12" type="ORF">CKSOR_00582</name>
</gene>
<comment type="catalytic activity">
    <reaction evidence="1">
        <text>2 6,7-dimethyl-8-(1-D-ribityl)lumazine + H(+) = 5-amino-6-(D-ribitylamino)uracil + riboflavin</text>
        <dbReference type="Rhea" id="RHEA:20772"/>
        <dbReference type="ChEBI" id="CHEBI:15378"/>
        <dbReference type="ChEBI" id="CHEBI:15934"/>
        <dbReference type="ChEBI" id="CHEBI:57986"/>
        <dbReference type="ChEBI" id="CHEBI:58201"/>
        <dbReference type="EC" id="2.5.1.9"/>
    </reaction>
</comment>
<evidence type="ECO:0000313" key="12">
    <source>
        <dbReference type="EMBL" id="AWD32682.1"/>
    </source>
</evidence>
<comment type="function">
    <text evidence="2">Catalyzes the dismutation of two molecules of 6,7-dimethyl-8-ribityllumazine, resulting in the formation of riboflavin and 5-amino-6-(D-ribitylamino)uracil.</text>
</comment>
<dbReference type="PANTHER" id="PTHR21098">
    <property type="entry name" value="RIBOFLAVIN SYNTHASE ALPHA CHAIN"/>
    <property type="match status" value="1"/>
</dbReference>
<keyword evidence="13" id="KW-1185">Reference proteome</keyword>
<evidence type="ECO:0000259" key="11">
    <source>
        <dbReference type="PROSITE" id="PS51177"/>
    </source>
</evidence>
<dbReference type="RefSeq" id="WP_108674081.1">
    <property type="nucleotide sequence ID" value="NZ_CP025628.1"/>
</dbReference>
<evidence type="ECO:0000256" key="9">
    <source>
        <dbReference type="NCBIfam" id="TIGR00187"/>
    </source>
</evidence>
<dbReference type="SUPFAM" id="SSF63380">
    <property type="entry name" value="Riboflavin synthase domain-like"/>
    <property type="match status" value="2"/>
</dbReference>
<dbReference type="EC" id="2.5.1.9" evidence="4 9"/>
<dbReference type="PIRSF" id="PIRSF000498">
    <property type="entry name" value="Riboflavin_syn_A"/>
    <property type="match status" value="1"/>
</dbReference>
<dbReference type="InterPro" id="IPR026017">
    <property type="entry name" value="Lumazine-bd_dom"/>
</dbReference>
<dbReference type="OrthoDB" id="9788537at2"/>